<organism evidence="1">
    <name type="scientific">Arundo donax</name>
    <name type="common">Giant reed</name>
    <name type="synonym">Donax arundinaceus</name>
    <dbReference type="NCBI Taxonomy" id="35708"/>
    <lineage>
        <taxon>Eukaryota</taxon>
        <taxon>Viridiplantae</taxon>
        <taxon>Streptophyta</taxon>
        <taxon>Embryophyta</taxon>
        <taxon>Tracheophyta</taxon>
        <taxon>Spermatophyta</taxon>
        <taxon>Magnoliopsida</taxon>
        <taxon>Liliopsida</taxon>
        <taxon>Poales</taxon>
        <taxon>Poaceae</taxon>
        <taxon>PACMAD clade</taxon>
        <taxon>Arundinoideae</taxon>
        <taxon>Arundineae</taxon>
        <taxon>Arundo</taxon>
    </lineage>
</organism>
<sequence length="59" mass="6824">MILTFQSILVIEAKKFHTIIDYMLLVTTMETWEVVTVQRMSVMKGKEGGTTLMTVMWVL</sequence>
<reference evidence="1" key="2">
    <citation type="journal article" date="2015" name="Data Brief">
        <title>Shoot transcriptome of the giant reed, Arundo donax.</title>
        <authorList>
            <person name="Barrero R.A."/>
            <person name="Guerrero F.D."/>
            <person name="Moolhuijzen P."/>
            <person name="Goolsby J.A."/>
            <person name="Tidwell J."/>
            <person name="Bellgard S.E."/>
            <person name="Bellgard M.I."/>
        </authorList>
    </citation>
    <scope>NUCLEOTIDE SEQUENCE</scope>
    <source>
        <tissue evidence="1">Shoot tissue taken approximately 20 cm above the soil surface</tissue>
    </source>
</reference>
<dbReference type="AlphaFoldDB" id="A0A0A9EXF3"/>
<dbReference type="EMBL" id="GBRH01195340">
    <property type="protein sequence ID" value="JAE02556.1"/>
    <property type="molecule type" value="Transcribed_RNA"/>
</dbReference>
<evidence type="ECO:0000313" key="1">
    <source>
        <dbReference type="EMBL" id="JAE02556.1"/>
    </source>
</evidence>
<proteinExistence type="predicted"/>
<dbReference type="EMBL" id="GBRH01174541">
    <property type="protein sequence ID" value="JAE23355.1"/>
    <property type="molecule type" value="Transcribed_RNA"/>
</dbReference>
<reference evidence="1" key="1">
    <citation type="submission" date="2014-09" db="EMBL/GenBank/DDBJ databases">
        <authorList>
            <person name="Magalhaes I.L.F."/>
            <person name="Oliveira U."/>
            <person name="Santos F.R."/>
            <person name="Vidigal T.H.D.A."/>
            <person name="Brescovit A.D."/>
            <person name="Santos A.J."/>
        </authorList>
    </citation>
    <scope>NUCLEOTIDE SEQUENCE</scope>
    <source>
        <tissue evidence="1">Shoot tissue taken approximately 20 cm above the soil surface</tissue>
    </source>
</reference>
<protein>
    <submittedName>
        <fullName evidence="1">Uncharacterized protein</fullName>
    </submittedName>
</protein>
<accession>A0A0A9EXF3</accession>
<name>A0A0A9EXF3_ARUDO</name>